<organism evidence="2 3">
    <name type="scientific">Geotalea uraniireducens (strain Rf4)</name>
    <name type="common">Geobacter uraniireducens</name>
    <dbReference type="NCBI Taxonomy" id="351605"/>
    <lineage>
        <taxon>Bacteria</taxon>
        <taxon>Pseudomonadati</taxon>
        <taxon>Thermodesulfobacteriota</taxon>
        <taxon>Desulfuromonadia</taxon>
        <taxon>Geobacterales</taxon>
        <taxon>Geobacteraceae</taxon>
        <taxon>Geotalea</taxon>
    </lineage>
</organism>
<accession>A5GEQ4</accession>
<dbReference type="InterPro" id="IPR051922">
    <property type="entry name" value="Bact_Sporulation_Assoc"/>
</dbReference>
<protein>
    <submittedName>
        <fullName evidence="2">SpoIID/LytB domain</fullName>
    </submittedName>
</protein>
<keyword evidence="3" id="KW-1185">Reference proteome</keyword>
<feature type="domain" description="Sporulation stage II protein D amidase enhancer LytB N-terminal" evidence="1">
    <location>
        <begin position="106"/>
        <end position="196"/>
    </location>
</feature>
<name>A5GEQ4_GEOUR</name>
<dbReference type="PANTHER" id="PTHR30032:SF4">
    <property type="entry name" value="AMIDASE ENHANCER"/>
    <property type="match status" value="1"/>
</dbReference>
<dbReference type="Proteomes" id="UP000006695">
    <property type="component" value="Chromosome"/>
</dbReference>
<dbReference type="PANTHER" id="PTHR30032">
    <property type="entry name" value="N-ACETYLMURAMOYL-L-ALANINE AMIDASE-RELATED"/>
    <property type="match status" value="1"/>
</dbReference>
<dbReference type="GO" id="GO:0030288">
    <property type="term" value="C:outer membrane-bounded periplasmic space"/>
    <property type="evidence" value="ECO:0007669"/>
    <property type="project" value="TreeGrafter"/>
</dbReference>
<proteinExistence type="predicted"/>
<dbReference type="InterPro" id="IPR013486">
    <property type="entry name" value="SpoIID/LytB"/>
</dbReference>
<dbReference type="AlphaFoldDB" id="A5GEQ4"/>
<dbReference type="Pfam" id="PF08486">
    <property type="entry name" value="SpoIID"/>
    <property type="match status" value="1"/>
</dbReference>
<evidence type="ECO:0000313" key="3">
    <source>
        <dbReference type="Proteomes" id="UP000006695"/>
    </source>
</evidence>
<dbReference type="STRING" id="351605.Gura_1714"/>
<evidence type="ECO:0000259" key="1">
    <source>
        <dbReference type="Pfam" id="PF08486"/>
    </source>
</evidence>
<dbReference type="EMBL" id="CP000698">
    <property type="protein sequence ID" value="ABQ25909.1"/>
    <property type="molecule type" value="Genomic_DNA"/>
</dbReference>
<evidence type="ECO:0000313" key="2">
    <source>
        <dbReference type="EMBL" id="ABQ25909.1"/>
    </source>
</evidence>
<reference evidence="2 3" key="1">
    <citation type="submission" date="2007-05" db="EMBL/GenBank/DDBJ databases">
        <title>Complete sequence of Geobacter uraniireducens Rf4.</title>
        <authorList>
            <consortium name="US DOE Joint Genome Institute"/>
            <person name="Copeland A."/>
            <person name="Lucas S."/>
            <person name="Lapidus A."/>
            <person name="Barry K."/>
            <person name="Detter J.C."/>
            <person name="Glavina del Rio T."/>
            <person name="Hammon N."/>
            <person name="Israni S."/>
            <person name="Dalin E."/>
            <person name="Tice H."/>
            <person name="Pitluck S."/>
            <person name="Chertkov O."/>
            <person name="Brettin T."/>
            <person name="Bruce D."/>
            <person name="Han C."/>
            <person name="Schmutz J."/>
            <person name="Larimer F."/>
            <person name="Land M."/>
            <person name="Hauser L."/>
            <person name="Kyrpides N."/>
            <person name="Mikhailova N."/>
            <person name="Shelobolina E."/>
            <person name="Aklujkar M."/>
            <person name="Lovley D."/>
            <person name="Richardson P."/>
        </authorList>
    </citation>
    <scope>NUCLEOTIDE SEQUENCE [LARGE SCALE GENOMIC DNA]</scope>
    <source>
        <strain evidence="2 3">Rf4</strain>
    </source>
</reference>
<dbReference type="HOGENOM" id="CLU_021203_3_3_7"/>
<dbReference type="InterPro" id="IPR013693">
    <property type="entry name" value="SpoIID/LytB_N"/>
</dbReference>
<dbReference type="KEGG" id="gur:Gura_1714"/>
<dbReference type="GO" id="GO:0030435">
    <property type="term" value="P:sporulation resulting in formation of a cellular spore"/>
    <property type="evidence" value="ECO:0007669"/>
    <property type="project" value="InterPro"/>
</dbReference>
<gene>
    <name evidence="2" type="ordered locus">Gura_1714</name>
</gene>
<sequence length="369" mass="40410">MKLLSAIVLLCILIPASVFGLDMQPETIRVAVLKGAESITLEGNGLLLTDGNGEPLRFSFPLQIKKNKDGLLVNNRKVRSLRATAPAFLLINGKSYRGIIEVMPADKGVLVVDELPLEDYLVGLINCEISSQWPIEAVKAQAIIARSYAVYQKAARKNALYHLESSVMDQVYEGCDMEDSRAIRGVKETAGEVLVYNGAVIQAFYHSNCGGHTEASENVWGFALPYLSGVDCKYCLTSPSVKWEQSISLKKLESQLRSSGYPVSGLKDIKPGSRNKSGRLQDLTLVSAKGRSVISAVNFRKTIGYSVIKSTNFDVRISGDDALFSGVGFGHGVGLCQWGAKQRASDGFDYREILFYYYPGTRLEKISTD</sequence>
<dbReference type="NCBIfam" id="TIGR02669">
    <property type="entry name" value="SpoIID_LytB"/>
    <property type="match status" value="1"/>
</dbReference>